<keyword evidence="1" id="KW-0175">Coiled coil</keyword>
<evidence type="ECO:0000313" key="4">
    <source>
        <dbReference type="Proteomes" id="UP000677054"/>
    </source>
</evidence>
<feature type="region of interest" description="Disordered" evidence="2">
    <location>
        <begin position="94"/>
        <end position="113"/>
    </location>
</feature>
<gene>
    <name evidence="3" type="ORF">DSTB1V02_LOCUS6299</name>
</gene>
<dbReference type="EMBL" id="LR900653">
    <property type="protein sequence ID" value="CAD7246449.1"/>
    <property type="molecule type" value="Genomic_DNA"/>
</dbReference>
<evidence type="ECO:0000256" key="2">
    <source>
        <dbReference type="SAM" id="MobiDB-lite"/>
    </source>
</evidence>
<dbReference type="EMBL" id="CAJPEV010001136">
    <property type="protein sequence ID" value="CAG0890944.1"/>
    <property type="molecule type" value="Genomic_DNA"/>
</dbReference>
<feature type="region of interest" description="Disordered" evidence="2">
    <location>
        <begin position="118"/>
        <end position="159"/>
    </location>
</feature>
<accession>A0A7R8XBE6</accession>
<proteinExistence type="predicted"/>
<name>A0A7R8XBE6_9CRUS</name>
<keyword evidence="4" id="KW-1185">Reference proteome</keyword>
<feature type="coiled-coil region" evidence="1">
    <location>
        <begin position="22"/>
        <end position="84"/>
    </location>
</feature>
<dbReference type="Proteomes" id="UP000677054">
    <property type="component" value="Unassembled WGS sequence"/>
</dbReference>
<sequence length="281" mass="32851">MNWLTSGVKMDRNKFQMVMKEMKAMQDSKQNMLKTLAETEELKARCEARIKGLQAELQKEQSALEAVEENKLRIEADLTRWRAQEKEMKQLFAGGTQTQDRDQSPNDAAPLPQMSLSNQEFRPQPRRPNQKQPQSQPPQPQSPQLQRPRRSQPTTVPRFKVTDERDLCTFLKKLKMQVVVVIHLYSHTIMKMGGAEKKEMDKLMRKFVEKMRDVKVLDVDLDNDWALPFFNRKMNGTMEKGDYWMTVMSKSKEFPEIGPVNDILKEFGLKIMFPTKTRIKS</sequence>
<evidence type="ECO:0000256" key="1">
    <source>
        <dbReference type="SAM" id="Coils"/>
    </source>
</evidence>
<dbReference type="AlphaFoldDB" id="A0A7R8XBE6"/>
<reference evidence="3" key="1">
    <citation type="submission" date="2020-11" db="EMBL/GenBank/DDBJ databases">
        <authorList>
            <person name="Tran Van P."/>
        </authorList>
    </citation>
    <scope>NUCLEOTIDE SEQUENCE</scope>
</reference>
<protein>
    <submittedName>
        <fullName evidence="3">Uncharacterized protein</fullName>
    </submittedName>
</protein>
<evidence type="ECO:0000313" key="3">
    <source>
        <dbReference type="EMBL" id="CAD7246449.1"/>
    </source>
</evidence>
<organism evidence="3">
    <name type="scientific">Darwinula stevensoni</name>
    <dbReference type="NCBI Taxonomy" id="69355"/>
    <lineage>
        <taxon>Eukaryota</taxon>
        <taxon>Metazoa</taxon>
        <taxon>Ecdysozoa</taxon>
        <taxon>Arthropoda</taxon>
        <taxon>Crustacea</taxon>
        <taxon>Oligostraca</taxon>
        <taxon>Ostracoda</taxon>
        <taxon>Podocopa</taxon>
        <taxon>Podocopida</taxon>
        <taxon>Darwinulocopina</taxon>
        <taxon>Darwinuloidea</taxon>
        <taxon>Darwinulidae</taxon>
        <taxon>Darwinula</taxon>
    </lineage>
</organism>